<dbReference type="InterPro" id="IPR046349">
    <property type="entry name" value="C1-like_sf"/>
</dbReference>
<dbReference type="GO" id="GO:0005096">
    <property type="term" value="F:GTPase activator activity"/>
    <property type="evidence" value="ECO:0007669"/>
    <property type="project" value="UniProtKB-KW"/>
</dbReference>
<feature type="domain" description="Phorbol-ester/DAG-type" evidence="33">
    <location>
        <begin position="308"/>
        <end position="357"/>
    </location>
</feature>
<dbReference type="FunFam" id="3.30.60.20:FF:000033">
    <property type="entry name" value="Rac GTPase-activating protein 1"/>
    <property type="match status" value="1"/>
</dbReference>
<dbReference type="GO" id="GO:0000281">
    <property type="term" value="P:mitotic cytokinesis"/>
    <property type="evidence" value="ECO:0007669"/>
    <property type="project" value="TreeGrafter"/>
</dbReference>
<evidence type="ECO:0000256" key="10">
    <source>
        <dbReference type="ARBA" id="ARBA00022729"/>
    </source>
</evidence>
<dbReference type="Pfam" id="PF00620">
    <property type="entry name" value="RhoGAP"/>
    <property type="match status" value="1"/>
</dbReference>
<name>A0A4U5VPL2_COLLU</name>
<comment type="catalytic activity">
    <reaction evidence="20">
        <text>1D-myo-inositol 1,2,4,5,6-pentakisphosphate + H2O = 1D-myo-inositol 1,2,5,6-tetrakisphosphate + phosphate</text>
        <dbReference type="Rhea" id="RHEA:77115"/>
        <dbReference type="ChEBI" id="CHEBI:15377"/>
        <dbReference type="ChEBI" id="CHEBI:43474"/>
        <dbReference type="ChEBI" id="CHEBI:57798"/>
        <dbReference type="ChEBI" id="CHEBI:195535"/>
        <dbReference type="EC" id="3.1.3.62"/>
    </reaction>
    <physiologicalReaction direction="left-to-right" evidence="20">
        <dbReference type="Rhea" id="RHEA:77116"/>
    </physiologicalReaction>
</comment>
<dbReference type="PROSITE" id="PS50081">
    <property type="entry name" value="ZF_DAG_PE_2"/>
    <property type="match status" value="1"/>
</dbReference>
<evidence type="ECO:0000313" key="36">
    <source>
        <dbReference type="Proteomes" id="UP000298787"/>
    </source>
</evidence>
<keyword evidence="17" id="KW-0325">Glycoprotein</keyword>
<evidence type="ECO:0000256" key="30">
    <source>
        <dbReference type="ARBA" id="ARBA00043829"/>
    </source>
</evidence>
<evidence type="ECO:0000256" key="18">
    <source>
        <dbReference type="ARBA" id="ARBA00031642"/>
    </source>
</evidence>
<evidence type="ECO:0000256" key="17">
    <source>
        <dbReference type="ARBA" id="ARBA00023180"/>
    </source>
</evidence>
<dbReference type="PANTHER" id="PTHR46199:SF2">
    <property type="entry name" value="RAC GTPASE-ACTIVATING PROTEIN 1"/>
    <property type="match status" value="1"/>
</dbReference>
<evidence type="ECO:0000256" key="27">
    <source>
        <dbReference type="ARBA" id="ARBA00043757"/>
    </source>
</evidence>
<evidence type="ECO:0000256" key="6">
    <source>
        <dbReference type="ARBA" id="ARBA00022468"/>
    </source>
</evidence>
<dbReference type="Proteomes" id="UP000298787">
    <property type="component" value="Chromosome 21"/>
</dbReference>
<comment type="similarity">
    <text evidence="2">Belongs to the histidine acid phosphatase family. MINPP1 subfamily.</text>
</comment>
<reference evidence="35 36" key="1">
    <citation type="submission" date="2019-01" db="EMBL/GenBank/DDBJ databases">
        <title>Genome Assembly of Collichthys lucidus.</title>
        <authorList>
            <person name="Cai M."/>
            <person name="Xiao S."/>
        </authorList>
    </citation>
    <scope>NUCLEOTIDE SEQUENCE [LARGE SCALE GENOMIC DNA]</scope>
    <source>
        <strain evidence="35">JT15FE1705JMU</strain>
        <tissue evidence="35">Muscle</tissue>
    </source>
</reference>
<evidence type="ECO:0000256" key="28">
    <source>
        <dbReference type="ARBA" id="ARBA00043762"/>
    </source>
</evidence>
<dbReference type="SMART" id="SM00109">
    <property type="entry name" value="C1"/>
    <property type="match status" value="1"/>
</dbReference>
<evidence type="ECO:0000256" key="32">
    <source>
        <dbReference type="SAM" id="MobiDB-lite"/>
    </source>
</evidence>
<dbReference type="InterPro" id="IPR000198">
    <property type="entry name" value="RhoGAP_dom"/>
</dbReference>
<dbReference type="AlphaFoldDB" id="A0A4U5VPL2"/>
<evidence type="ECO:0000256" key="26">
    <source>
        <dbReference type="ARBA" id="ARBA00043747"/>
    </source>
</evidence>
<dbReference type="STRING" id="240159.A0A4U5VPL2"/>
<comment type="catalytic activity">
    <reaction evidence="21">
        <text>1D-myo-inositol 1,2-bisphosphate + H2O = 1D-myo-inositol 2-phosphate + phosphate</text>
        <dbReference type="Rhea" id="RHEA:77135"/>
        <dbReference type="ChEBI" id="CHEBI:15377"/>
        <dbReference type="ChEBI" id="CHEBI:43474"/>
        <dbReference type="ChEBI" id="CHEBI:84142"/>
        <dbReference type="ChEBI" id="CHEBI:195539"/>
        <dbReference type="EC" id="3.1.3.62"/>
    </reaction>
    <physiologicalReaction direction="left-to-right" evidence="21">
        <dbReference type="Rhea" id="RHEA:77136"/>
    </physiologicalReaction>
</comment>
<dbReference type="Gene3D" id="1.10.555.10">
    <property type="entry name" value="Rho GTPase activation protein"/>
    <property type="match status" value="1"/>
</dbReference>
<evidence type="ECO:0000256" key="2">
    <source>
        <dbReference type="ARBA" id="ARBA00008422"/>
    </source>
</evidence>
<dbReference type="GO" id="GO:0008270">
    <property type="term" value="F:zinc ion binding"/>
    <property type="evidence" value="ECO:0007669"/>
    <property type="project" value="UniProtKB-KW"/>
</dbReference>
<evidence type="ECO:0000256" key="16">
    <source>
        <dbReference type="ARBA" id="ARBA00023136"/>
    </source>
</evidence>
<evidence type="ECO:0000256" key="1">
    <source>
        <dbReference type="ARBA" id="ARBA00004236"/>
    </source>
</evidence>
<dbReference type="InterPro" id="IPR002219">
    <property type="entry name" value="PKC_DAG/PE"/>
</dbReference>
<evidence type="ECO:0000259" key="34">
    <source>
        <dbReference type="PROSITE" id="PS50238"/>
    </source>
</evidence>
<keyword evidence="14" id="KW-0862">Zinc</keyword>
<keyword evidence="36" id="KW-1185">Reference proteome</keyword>
<keyword evidence="11" id="KW-0863">Zinc-finger</keyword>
<feature type="region of interest" description="Disordered" evidence="32">
    <location>
        <begin position="182"/>
        <end position="206"/>
    </location>
</feature>
<organism evidence="35 36">
    <name type="scientific">Collichthys lucidus</name>
    <name type="common">Big head croaker</name>
    <name type="synonym">Sciaena lucida</name>
    <dbReference type="NCBI Taxonomy" id="240159"/>
    <lineage>
        <taxon>Eukaryota</taxon>
        <taxon>Metazoa</taxon>
        <taxon>Chordata</taxon>
        <taxon>Craniata</taxon>
        <taxon>Vertebrata</taxon>
        <taxon>Euteleostomi</taxon>
        <taxon>Actinopterygii</taxon>
        <taxon>Neopterygii</taxon>
        <taxon>Teleostei</taxon>
        <taxon>Neoteleostei</taxon>
        <taxon>Acanthomorphata</taxon>
        <taxon>Eupercaria</taxon>
        <taxon>Sciaenidae</taxon>
        <taxon>Collichthys</taxon>
    </lineage>
</organism>
<dbReference type="GO" id="GO:0034417">
    <property type="term" value="F:bisphosphoglycerate 3-phosphatase activity"/>
    <property type="evidence" value="ECO:0007669"/>
    <property type="project" value="UniProtKB-EC"/>
</dbReference>
<comment type="catalytic activity">
    <reaction evidence="31">
        <text>(2R)-2,3-bisphosphoglycerate + H2O = (2R)-2-phosphoglycerate + phosphate</text>
        <dbReference type="Rhea" id="RHEA:27381"/>
        <dbReference type="ChEBI" id="CHEBI:15377"/>
        <dbReference type="ChEBI" id="CHEBI:43474"/>
        <dbReference type="ChEBI" id="CHEBI:58248"/>
        <dbReference type="ChEBI" id="CHEBI:58289"/>
        <dbReference type="EC" id="3.1.3.80"/>
    </reaction>
    <physiologicalReaction direction="left-to-right" evidence="31">
        <dbReference type="Rhea" id="RHEA:27382"/>
    </physiologicalReaction>
</comment>
<dbReference type="EC" id="3.1.3.62" evidence="4"/>
<dbReference type="Pfam" id="PF00328">
    <property type="entry name" value="His_Phos_2"/>
    <property type="match status" value="1"/>
</dbReference>
<dbReference type="InterPro" id="IPR000560">
    <property type="entry name" value="His_Pase_clade-2"/>
</dbReference>
<dbReference type="GO" id="GO:0005634">
    <property type="term" value="C:nucleus"/>
    <property type="evidence" value="ECO:0007669"/>
    <property type="project" value="TreeGrafter"/>
</dbReference>
<keyword evidence="13" id="KW-0378">Hydrolase</keyword>
<comment type="catalytic activity">
    <reaction evidence="24">
        <text>1D-myo-inositol 1,2,3,6-tetrakisphosphate + H2O = 1D-myo-inositol 1,2,3-trisphosphate + phosphate</text>
        <dbReference type="Rhea" id="RHEA:77123"/>
        <dbReference type="ChEBI" id="CHEBI:15377"/>
        <dbReference type="ChEBI" id="CHEBI:43474"/>
        <dbReference type="ChEBI" id="CHEBI:195534"/>
        <dbReference type="ChEBI" id="CHEBI:195536"/>
    </reaction>
    <physiologicalReaction direction="left-to-right" evidence="24">
        <dbReference type="Rhea" id="RHEA:77124"/>
    </physiologicalReaction>
</comment>
<gene>
    <name evidence="35" type="ORF">D9C73_024430</name>
</gene>
<evidence type="ECO:0000256" key="20">
    <source>
        <dbReference type="ARBA" id="ARBA00043671"/>
    </source>
</evidence>
<feature type="domain" description="Rho-GAP" evidence="34">
    <location>
        <begin position="370"/>
        <end position="549"/>
    </location>
</feature>
<comment type="catalytic activity">
    <reaction evidence="28">
        <text>1D-myo-inositol 1,3,4,5,6-pentakisphosphate + H2O = 1D-myo-inositol 1,4,5,6-tetrakisphosphate + phosphate</text>
        <dbReference type="Rhea" id="RHEA:77143"/>
        <dbReference type="ChEBI" id="CHEBI:15377"/>
        <dbReference type="ChEBI" id="CHEBI:43474"/>
        <dbReference type="ChEBI" id="CHEBI:57627"/>
        <dbReference type="ChEBI" id="CHEBI:57733"/>
    </reaction>
    <physiologicalReaction direction="left-to-right" evidence="28">
        <dbReference type="Rhea" id="RHEA:77144"/>
    </physiologicalReaction>
</comment>
<dbReference type="GO" id="GO:0030496">
    <property type="term" value="C:midbody"/>
    <property type="evidence" value="ECO:0007669"/>
    <property type="project" value="TreeGrafter"/>
</dbReference>
<dbReference type="PROSITE" id="PS50238">
    <property type="entry name" value="RHOGAP"/>
    <property type="match status" value="1"/>
</dbReference>
<dbReference type="GO" id="GO:0007283">
    <property type="term" value="P:spermatogenesis"/>
    <property type="evidence" value="ECO:0007669"/>
    <property type="project" value="UniProtKB-KW"/>
</dbReference>
<dbReference type="GO" id="GO:0051256">
    <property type="term" value="P:mitotic spindle midzone assembly"/>
    <property type="evidence" value="ECO:0007669"/>
    <property type="project" value="TreeGrafter"/>
</dbReference>
<comment type="catalytic activity">
    <reaction evidence="25">
        <text>1D-myo-inositol hexakisphosphate + H2O = 1D-myo-inositol 1,2,3,5,6-pentakisphosphate + phosphate</text>
        <dbReference type="Rhea" id="RHEA:20960"/>
        <dbReference type="ChEBI" id="CHEBI:15377"/>
        <dbReference type="ChEBI" id="CHEBI:43474"/>
        <dbReference type="ChEBI" id="CHEBI:58130"/>
        <dbReference type="ChEBI" id="CHEBI:58747"/>
    </reaction>
    <physiologicalReaction direction="left-to-right" evidence="25">
        <dbReference type="Rhea" id="RHEA:20961"/>
    </physiologicalReaction>
</comment>
<evidence type="ECO:0000256" key="29">
    <source>
        <dbReference type="ARBA" id="ARBA00043801"/>
    </source>
</evidence>
<evidence type="ECO:0000256" key="8">
    <source>
        <dbReference type="ARBA" id="ARBA00022475"/>
    </source>
</evidence>
<dbReference type="SUPFAM" id="SSF53254">
    <property type="entry name" value="Phosphoglycerate mutase-like"/>
    <property type="match status" value="1"/>
</dbReference>
<comment type="catalytic activity">
    <reaction evidence="30">
        <text>1D-myo-inositol 1,4,5,6-tetrakisphosphate + H2O = 1D-myo-inositol 1,4,5-trisphosphate + phosphate</text>
        <dbReference type="Rhea" id="RHEA:77147"/>
        <dbReference type="ChEBI" id="CHEBI:15377"/>
        <dbReference type="ChEBI" id="CHEBI:43474"/>
        <dbReference type="ChEBI" id="CHEBI:57627"/>
        <dbReference type="ChEBI" id="CHEBI:203600"/>
    </reaction>
    <physiologicalReaction direction="left-to-right" evidence="30">
        <dbReference type="Rhea" id="RHEA:77148"/>
    </physiologicalReaction>
</comment>
<evidence type="ECO:0000256" key="22">
    <source>
        <dbReference type="ARBA" id="ARBA00043691"/>
    </source>
</evidence>
<dbReference type="Gene3D" id="3.30.60.20">
    <property type="match status" value="1"/>
</dbReference>
<evidence type="ECO:0000256" key="15">
    <source>
        <dbReference type="ARBA" id="ARBA00022871"/>
    </source>
</evidence>
<dbReference type="GO" id="GO:0030154">
    <property type="term" value="P:cell differentiation"/>
    <property type="evidence" value="ECO:0007669"/>
    <property type="project" value="UniProtKB-KW"/>
</dbReference>
<evidence type="ECO:0000256" key="24">
    <source>
        <dbReference type="ARBA" id="ARBA00043739"/>
    </source>
</evidence>
<evidence type="ECO:0000256" key="23">
    <source>
        <dbReference type="ARBA" id="ARBA00043733"/>
    </source>
</evidence>
<dbReference type="CDD" id="cd04382">
    <property type="entry name" value="RhoGAP_MgcRacGAP"/>
    <property type="match status" value="1"/>
</dbReference>
<comment type="catalytic activity">
    <reaction evidence="29">
        <text>1D-myo-inositol 2,3-bisphosphate + H2O = 1D-myo-inositol 2-phosphate + phosphate</text>
        <dbReference type="Rhea" id="RHEA:77139"/>
        <dbReference type="ChEBI" id="CHEBI:15377"/>
        <dbReference type="ChEBI" id="CHEBI:43474"/>
        <dbReference type="ChEBI" id="CHEBI:84142"/>
        <dbReference type="ChEBI" id="CHEBI:195538"/>
    </reaction>
    <physiologicalReaction direction="left-to-right" evidence="29">
        <dbReference type="Rhea" id="RHEA:77140"/>
    </physiologicalReaction>
</comment>
<evidence type="ECO:0000313" key="35">
    <source>
        <dbReference type="EMBL" id="TKS90299.1"/>
    </source>
</evidence>
<evidence type="ECO:0000256" key="12">
    <source>
        <dbReference type="ARBA" id="ARBA00022782"/>
    </source>
</evidence>
<dbReference type="PANTHER" id="PTHR46199">
    <property type="entry name" value="RAC GTPASE-ACTIVATING PROTEIN 1"/>
    <property type="match status" value="1"/>
</dbReference>
<dbReference type="SMART" id="SM00324">
    <property type="entry name" value="RhoGAP"/>
    <property type="match status" value="1"/>
</dbReference>
<evidence type="ECO:0000256" key="4">
    <source>
        <dbReference type="ARBA" id="ARBA00013040"/>
    </source>
</evidence>
<dbReference type="FunFam" id="3.40.50.1240:FF:000014">
    <property type="entry name" value="Multiple inositol polyphosphate phosphatase 1"/>
    <property type="match status" value="1"/>
</dbReference>
<dbReference type="GO" id="GO:0007266">
    <property type="term" value="P:Rho protein signal transduction"/>
    <property type="evidence" value="ECO:0007669"/>
    <property type="project" value="TreeGrafter"/>
</dbReference>
<dbReference type="EC" id="3.1.3.80" evidence="3"/>
<keyword evidence="6" id="KW-0343">GTPase activation</keyword>
<evidence type="ECO:0000256" key="7">
    <source>
        <dbReference type="ARBA" id="ARBA00022473"/>
    </source>
</evidence>
<protein>
    <recommendedName>
        <fullName evidence="5">Multiple inositol polyphosphate phosphatase 1</fullName>
        <ecNumber evidence="4">3.1.3.62</ecNumber>
        <ecNumber evidence="3">3.1.3.80</ecNumber>
    </recommendedName>
    <alternativeName>
        <fullName evidence="18">2,3-bisphosphoglycerate 3-phosphatase</fullName>
    </alternativeName>
</protein>
<evidence type="ECO:0000259" key="33">
    <source>
        <dbReference type="PROSITE" id="PS50081"/>
    </source>
</evidence>
<keyword evidence="15" id="KW-0744">Spermatogenesis</keyword>
<evidence type="ECO:0000256" key="9">
    <source>
        <dbReference type="ARBA" id="ARBA00022723"/>
    </source>
</evidence>
<dbReference type="Pfam" id="PF00130">
    <property type="entry name" value="C1_1"/>
    <property type="match status" value="1"/>
</dbReference>
<dbReference type="SUPFAM" id="SSF57889">
    <property type="entry name" value="Cysteine-rich domain"/>
    <property type="match status" value="1"/>
</dbReference>
<dbReference type="EMBL" id="CM014098">
    <property type="protein sequence ID" value="TKS90299.1"/>
    <property type="molecule type" value="Genomic_DNA"/>
</dbReference>
<keyword evidence="12" id="KW-0221">Differentiation</keyword>
<evidence type="ECO:0000256" key="13">
    <source>
        <dbReference type="ARBA" id="ARBA00022801"/>
    </source>
</evidence>
<dbReference type="CDD" id="cd07061">
    <property type="entry name" value="HP_HAP_like"/>
    <property type="match status" value="1"/>
</dbReference>
<dbReference type="InterPro" id="IPR008936">
    <property type="entry name" value="Rho_GTPase_activation_prot"/>
</dbReference>
<comment type="catalytic activity">
    <reaction evidence="26">
        <text>1D-myo-inositol 1,2,6-trisphosphate + H2O = 1D-myo-inositol 1,2-bisphosphate + phosphate</text>
        <dbReference type="Rhea" id="RHEA:77131"/>
        <dbReference type="ChEBI" id="CHEBI:15377"/>
        <dbReference type="ChEBI" id="CHEBI:43474"/>
        <dbReference type="ChEBI" id="CHEBI:195537"/>
        <dbReference type="ChEBI" id="CHEBI:195539"/>
        <dbReference type="EC" id="3.1.3.62"/>
    </reaction>
    <physiologicalReaction direction="left-to-right" evidence="26">
        <dbReference type="Rhea" id="RHEA:77132"/>
    </physiologicalReaction>
</comment>
<comment type="catalytic activity">
    <reaction evidence="22">
        <text>1D-myo-inositol hexakisphosphate + H2O = 1D-myo-inositol 1,2,4,5,6-pentakisphosphate + phosphate</text>
        <dbReference type="Rhea" id="RHEA:16989"/>
        <dbReference type="ChEBI" id="CHEBI:15377"/>
        <dbReference type="ChEBI" id="CHEBI:43474"/>
        <dbReference type="ChEBI" id="CHEBI:57798"/>
        <dbReference type="ChEBI" id="CHEBI:58130"/>
        <dbReference type="EC" id="3.1.3.62"/>
    </reaction>
    <physiologicalReaction direction="left-to-right" evidence="22">
        <dbReference type="Rhea" id="RHEA:16990"/>
    </physiologicalReaction>
</comment>
<keyword evidence="9" id="KW-0479">Metal-binding</keyword>
<evidence type="ECO:0000256" key="19">
    <source>
        <dbReference type="ARBA" id="ARBA00043668"/>
    </source>
</evidence>
<keyword evidence="16" id="KW-0472">Membrane</keyword>
<dbReference type="GO" id="GO:0032154">
    <property type="term" value="C:cleavage furrow"/>
    <property type="evidence" value="ECO:0007669"/>
    <property type="project" value="TreeGrafter"/>
</dbReference>
<evidence type="ECO:0000256" key="25">
    <source>
        <dbReference type="ARBA" id="ARBA00043746"/>
    </source>
</evidence>
<sequence>MGESRLIVEELLALCLQRIRMEENTVNTEQEFVDVLKNVETVRKRWLHAELEMKKYKELLVKSDVAKAALEVKLKHARNQLDVEMKKRYKIEGDYQYLQRQMQLMCDILVHDSKSSACLNDEQKSLLATFEHKGANVTLHRSSKRLSVIDESSFLSHSDISYDRTDDDVDLDTTMIKPLRSRAREKRRSSMGPAVGAPVGKRGRGGNVSELLERKTLEKEVETIVKASVTTPETGGQIHMVVGITQETPENPTRTLTQECAVSIGGGDQTSIWSHCDDTMAEPETETKMEDTAVVRASYTYRSEKTPKHVFLSKTVIRPETCSPCGKRIRFGKMAVKCRNCRAVAHPECKQKFIDGCSTAATAGGSAQQNLLESLAPGVQPRVPLLVMECVTEIERRGLEERGLYRVPGGERLVKELRDRFIQGKTPLMLSKVHDIHVVCGLLKDFLRKLKEPLITFRLHRTFMEASGMKAIAELPKANRDTLAFLMLHLHKVMKSPQCQMDKNNLARVFGPTIVGHGMSEPSPTTIMRDTNTQPKVICRMLSLPEAYWRHVLAIQADQTSSTPAYSQDGGHGRLFKPLTSPELNSYYKIPSRGSLRGRIRNLGHALTSIGQRSDDPGTSTKRTGNSCSGRFGVPLVPRTCSPFYPPNTLVLAALCLVLTRLSCSSVSVPDIPHIAAYFGTKTRYEEVNPHLLRDVFSVNSSILKPPPSERCTPVHLTAIIRHGSRYPTVKNIRRIHKLSELVRREAPPGGASSAGWLQDIQNRWENWYTEDMDGQLVMKGREDLRQLAVRLSSLFPSLLSEENMRRISLRSSSKHRCVSSVEAFQDGLQQVWSRQDVQYSHQVDDELMRFFERCRGYVEGVENNRTALLEVEKFKHGTEMEAVRRKMAERLGLPHHRLTPDLVEAAFFLCSYELSIKSLYSPWCFLFDENDAKVLEYKSDLKQFWKRSHGHVISSLSSCPLFHHVFRTLDKAGRPRRSTEASPEPASILVGHAETLLPLLSLLGLYKDQTSPTADNYHSQHGRSFRTSLIVPYAANLLFVLYDCQRGPRLQMLINESPVQFPGLMEDAPLYRDVRATYRHLLDGCDFHRECEGRPGGRGPNTEL</sequence>
<dbReference type="PROSITE" id="PS00479">
    <property type="entry name" value="ZF_DAG_PE_1"/>
    <property type="match status" value="1"/>
</dbReference>
<evidence type="ECO:0000256" key="31">
    <source>
        <dbReference type="ARBA" id="ARBA00043832"/>
    </source>
</evidence>
<dbReference type="InterPro" id="IPR029033">
    <property type="entry name" value="His_PPase_superfam"/>
</dbReference>
<comment type="subcellular location">
    <subcellularLocation>
        <location evidence="1">Cell membrane</location>
    </subcellularLocation>
</comment>
<evidence type="ECO:0000256" key="3">
    <source>
        <dbReference type="ARBA" id="ARBA00012976"/>
    </source>
</evidence>
<dbReference type="SUPFAM" id="SSF48350">
    <property type="entry name" value="GTPase activation domain, GAP"/>
    <property type="match status" value="1"/>
</dbReference>
<accession>A0A4U5VPL2</accession>
<proteinExistence type="inferred from homology"/>
<evidence type="ECO:0000256" key="11">
    <source>
        <dbReference type="ARBA" id="ARBA00022771"/>
    </source>
</evidence>
<dbReference type="Gene3D" id="3.40.50.1240">
    <property type="entry name" value="Phosphoglycerate mutase-like"/>
    <property type="match status" value="1"/>
</dbReference>
<comment type="catalytic activity">
    <reaction evidence="23">
        <text>1D-myo-inositol 1,2,3-trisphosphate + H2O = 1D-myo-inositol 2,3-bisphosphate + phosphate</text>
        <dbReference type="Rhea" id="RHEA:77127"/>
        <dbReference type="ChEBI" id="CHEBI:15377"/>
        <dbReference type="ChEBI" id="CHEBI:43474"/>
        <dbReference type="ChEBI" id="CHEBI:195536"/>
        <dbReference type="ChEBI" id="CHEBI:195538"/>
    </reaction>
    <physiologicalReaction direction="left-to-right" evidence="23">
        <dbReference type="Rhea" id="RHEA:77128"/>
    </physiologicalReaction>
</comment>
<keyword evidence="7" id="KW-0217">Developmental protein</keyword>
<comment type="catalytic activity">
    <reaction evidence="27">
        <text>1D-myo-inositol 1,2,3,5,6-pentakisphosphate + H2O = 1D-myo-inositol 1,2,3,6-tetrakisphosphate + phosphate</text>
        <dbReference type="Rhea" id="RHEA:77111"/>
        <dbReference type="ChEBI" id="CHEBI:15377"/>
        <dbReference type="ChEBI" id="CHEBI:43474"/>
        <dbReference type="ChEBI" id="CHEBI:58747"/>
        <dbReference type="ChEBI" id="CHEBI:195534"/>
    </reaction>
    <physiologicalReaction direction="left-to-right" evidence="27">
        <dbReference type="Rhea" id="RHEA:77112"/>
    </physiologicalReaction>
</comment>
<evidence type="ECO:0000256" key="14">
    <source>
        <dbReference type="ARBA" id="ARBA00022833"/>
    </source>
</evidence>
<comment type="catalytic activity">
    <reaction evidence="19">
        <text>1D-myo-inositol 1,2,5,6-tetrakisphosphate + H2O = 1D-myo-inositol 1,2,6-trisphosphate + phosphate</text>
        <dbReference type="Rhea" id="RHEA:77119"/>
        <dbReference type="ChEBI" id="CHEBI:15377"/>
        <dbReference type="ChEBI" id="CHEBI:43474"/>
        <dbReference type="ChEBI" id="CHEBI:195535"/>
        <dbReference type="ChEBI" id="CHEBI:195537"/>
        <dbReference type="EC" id="3.1.3.62"/>
    </reaction>
    <physiologicalReaction direction="left-to-right" evidence="19">
        <dbReference type="Rhea" id="RHEA:77120"/>
    </physiologicalReaction>
</comment>
<dbReference type="GO" id="GO:0051233">
    <property type="term" value="C:spindle midzone"/>
    <property type="evidence" value="ECO:0007669"/>
    <property type="project" value="TreeGrafter"/>
</dbReference>
<evidence type="ECO:0000256" key="21">
    <source>
        <dbReference type="ARBA" id="ARBA00043674"/>
    </source>
</evidence>
<dbReference type="GO" id="GO:0097149">
    <property type="term" value="C:centralspindlin complex"/>
    <property type="evidence" value="ECO:0007669"/>
    <property type="project" value="TreeGrafter"/>
</dbReference>
<keyword evidence="8" id="KW-1003">Cell membrane</keyword>
<dbReference type="CDD" id="cd20821">
    <property type="entry name" value="C1_MgcRacGAP"/>
    <property type="match status" value="1"/>
</dbReference>
<keyword evidence="10" id="KW-0732">Signal</keyword>
<evidence type="ECO:0000256" key="5">
    <source>
        <dbReference type="ARBA" id="ARBA00018097"/>
    </source>
</evidence>